<dbReference type="EMBL" id="VBOU01000085">
    <property type="protein sequence ID" value="TMQ53495.1"/>
    <property type="molecule type" value="Genomic_DNA"/>
</dbReference>
<proteinExistence type="predicted"/>
<evidence type="ECO:0000259" key="1">
    <source>
        <dbReference type="SMART" id="SM00418"/>
    </source>
</evidence>
<evidence type="ECO:0000313" key="3">
    <source>
        <dbReference type="Proteomes" id="UP000319829"/>
    </source>
</evidence>
<comment type="caution">
    <text evidence="2">The sequence shown here is derived from an EMBL/GenBank/DDBJ whole genome shotgun (WGS) entry which is preliminary data.</text>
</comment>
<dbReference type="InterPro" id="IPR036390">
    <property type="entry name" value="WH_DNA-bd_sf"/>
</dbReference>
<accession>A0A538SQ53</accession>
<gene>
    <name evidence="2" type="ORF">E6K74_09150</name>
</gene>
<evidence type="ECO:0000313" key="2">
    <source>
        <dbReference type="EMBL" id="TMQ53495.1"/>
    </source>
</evidence>
<dbReference type="InterPro" id="IPR011991">
    <property type="entry name" value="ArsR-like_HTH"/>
</dbReference>
<dbReference type="InterPro" id="IPR036388">
    <property type="entry name" value="WH-like_DNA-bd_sf"/>
</dbReference>
<feature type="domain" description="HTH arsR-type" evidence="1">
    <location>
        <begin position="12"/>
        <end position="82"/>
    </location>
</feature>
<reference evidence="2 3" key="1">
    <citation type="journal article" date="2019" name="Nat. Microbiol.">
        <title>Mediterranean grassland soil C-N compound turnover is dependent on rainfall and depth, and is mediated by genomically divergent microorganisms.</title>
        <authorList>
            <person name="Diamond S."/>
            <person name="Andeer P.F."/>
            <person name="Li Z."/>
            <person name="Crits-Christoph A."/>
            <person name="Burstein D."/>
            <person name="Anantharaman K."/>
            <person name="Lane K.R."/>
            <person name="Thomas B.C."/>
            <person name="Pan C."/>
            <person name="Northen T.R."/>
            <person name="Banfield J.F."/>
        </authorList>
    </citation>
    <scope>NUCLEOTIDE SEQUENCE [LARGE SCALE GENOMIC DNA]</scope>
    <source>
        <strain evidence="2">WS_4</strain>
    </source>
</reference>
<sequence length="200" mass="22492">MRDVMLIEKPDQAGALLHPLRLELLKLTDEPRTCTDLAEALGETPQRIYYHVKVLERAGVLEKVEERKVRAISEGYYRATARSFWLSPRLVGRIGGPRRARDQMSLGFLLALAEELQTDVGRLAETEREEAPTLGFTAQVRLARPADRTAFLTDIQNLIQSIAKKYGAVGPPSLQAKETSPETFRIIFACYPRPEERSAS</sequence>
<organism evidence="2 3">
    <name type="scientific">Eiseniibacteriota bacterium</name>
    <dbReference type="NCBI Taxonomy" id="2212470"/>
    <lineage>
        <taxon>Bacteria</taxon>
        <taxon>Candidatus Eiseniibacteriota</taxon>
    </lineage>
</organism>
<dbReference type="InterPro" id="IPR001845">
    <property type="entry name" value="HTH_ArsR_DNA-bd_dom"/>
</dbReference>
<protein>
    <submittedName>
        <fullName evidence="2">Helix-turn-helix transcriptional regulator</fullName>
    </submittedName>
</protein>
<dbReference type="GO" id="GO:0003700">
    <property type="term" value="F:DNA-binding transcription factor activity"/>
    <property type="evidence" value="ECO:0007669"/>
    <property type="project" value="InterPro"/>
</dbReference>
<dbReference type="Pfam" id="PF12840">
    <property type="entry name" value="HTH_20"/>
    <property type="match status" value="1"/>
</dbReference>
<dbReference type="SMART" id="SM00418">
    <property type="entry name" value="HTH_ARSR"/>
    <property type="match status" value="1"/>
</dbReference>
<name>A0A538SQ53_UNCEI</name>
<dbReference type="SUPFAM" id="SSF46785">
    <property type="entry name" value="Winged helix' DNA-binding domain"/>
    <property type="match status" value="1"/>
</dbReference>
<dbReference type="AlphaFoldDB" id="A0A538SQ53"/>
<dbReference type="CDD" id="cd00090">
    <property type="entry name" value="HTH_ARSR"/>
    <property type="match status" value="1"/>
</dbReference>
<dbReference type="Proteomes" id="UP000319829">
    <property type="component" value="Unassembled WGS sequence"/>
</dbReference>
<dbReference type="Gene3D" id="1.10.10.10">
    <property type="entry name" value="Winged helix-like DNA-binding domain superfamily/Winged helix DNA-binding domain"/>
    <property type="match status" value="1"/>
</dbReference>